<keyword evidence="3" id="KW-1185">Reference proteome</keyword>
<sequence length="122" mass="13607">MHLSESKEPRGSSSCRLMSDGMQQDLVPYAQRVVGVMGASALLLNPSISHRDPPVMLLPGGRVISQKRGNHGALNVDEVERAEDGRGATRRNTRSTSERRGRRQGKDRHNYRGETQVYGMRH</sequence>
<feature type="compositionally biased region" description="Basic and acidic residues" evidence="1">
    <location>
        <begin position="78"/>
        <end position="87"/>
    </location>
</feature>
<accession>A0A4Z2H269</accession>
<name>A0A4Z2H269_9TELE</name>
<feature type="region of interest" description="Disordered" evidence="1">
    <location>
        <begin position="60"/>
        <end position="122"/>
    </location>
</feature>
<gene>
    <name evidence="2" type="ORF">EYF80_029810</name>
</gene>
<comment type="caution">
    <text evidence="2">The sequence shown here is derived from an EMBL/GenBank/DDBJ whole genome shotgun (WGS) entry which is preliminary data.</text>
</comment>
<dbReference type="AlphaFoldDB" id="A0A4Z2H269"/>
<protein>
    <submittedName>
        <fullName evidence="2">Uncharacterized protein</fullName>
    </submittedName>
</protein>
<organism evidence="2 3">
    <name type="scientific">Liparis tanakae</name>
    <name type="common">Tanaka's snailfish</name>
    <dbReference type="NCBI Taxonomy" id="230148"/>
    <lineage>
        <taxon>Eukaryota</taxon>
        <taxon>Metazoa</taxon>
        <taxon>Chordata</taxon>
        <taxon>Craniata</taxon>
        <taxon>Vertebrata</taxon>
        <taxon>Euteleostomi</taxon>
        <taxon>Actinopterygii</taxon>
        <taxon>Neopterygii</taxon>
        <taxon>Teleostei</taxon>
        <taxon>Neoteleostei</taxon>
        <taxon>Acanthomorphata</taxon>
        <taxon>Eupercaria</taxon>
        <taxon>Perciformes</taxon>
        <taxon>Cottioidei</taxon>
        <taxon>Cottales</taxon>
        <taxon>Liparidae</taxon>
        <taxon>Liparis</taxon>
    </lineage>
</organism>
<dbReference type="Proteomes" id="UP000314294">
    <property type="component" value="Unassembled WGS sequence"/>
</dbReference>
<evidence type="ECO:0000313" key="3">
    <source>
        <dbReference type="Proteomes" id="UP000314294"/>
    </source>
</evidence>
<dbReference type="EMBL" id="SRLO01000343">
    <property type="protein sequence ID" value="TNN59968.1"/>
    <property type="molecule type" value="Genomic_DNA"/>
</dbReference>
<reference evidence="2 3" key="1">
    <citation type="submission" date="2019-03" db="EMBL/GenBank/DDBJ databases">
        <title>First draft genome of Liparis tanakae, snailfish: a comprehensive survey of snailfish specific genes.</title>
        <authorList>
            <person name="Kim W."/>
            <person name="Song I."/>
            <person name="Jeong J.-H."/>
            <person name="Kim D."/>
            <person name="Kim S."/>
            <person name="Ryu S."/>
            <person name="Song J.Y."/>
            <person name="Lee S.K."/>
        </authorList>
    </citation>
    <scope>NUCLEOTIDE SEQUENCE [LARGE SCALE GENOMIC DNA]</scope>
    <source>
        <tissue evidence="2">Muscle</tissue>
    </source>
</reference>
<proteinExistence type="predicted"/>
<evidence type="ECO:0000313" key="2">
    <source>
        <dbReference type="EMBL" id="TNN59968.1"/>
    </source>
</evidence>
<evidence type="ECO:0000256" key="1">
    <source>
        <dbReference type="SAM" id="MobiDB-lite"/>
    </source>
</evidence>